<gene>
    <name evidence="1" type="ORF">BSU04_28170</name>
</gene>
<protein>
    <submittedName>
        <fullName evidence="1">Uncharacterized protein</fullName>
    </submittedName>
</protein>
<comment type="caution">
    <text evidence="1">The sequence shown here is derived from an EMBL/GenBank/DDBJ whole genome shotgun (WGS) entry which is preliminary data.</text>
</comment>
<evidence type="ECO:0000313" key="2">
    <source>
        <dbReference type="Proteomes" id="UP000214720"/>
    </source>
</evidence>
<organism evidence="1 2">
    <name type="scientific">Caballeronia sordidicola</name>
    <name type="common">Burkholderia sordidicola</name>
    <dbReference type="NCBI Taxonomy" id="196367"/>
    <lineage>
        <taxon>Bacteria</taxon>
        <taxon>Pseudomonadati</taxon>
        <taxon>Pseudomonadota</taxon>
        <taxon>Betaproteobacteria</taxon>
        <taxon>Burkholderiales</taxon>
        <taxon>Burkholderiaceae</taxon>
        <taxon>Caballeronia</taxon>
    </lineage>
</organism>
<accession>A0A226WX93</accession>
<dbReference type="AlphaFoldDB" id="A0A226WX93"/>
<evidence type="ECO:0000313" key="1">
    <source>
        <dbReference type="EMBL" id="OXC75188.1"/>
    </source>
</evidence>
<sequence length="37" mass="4070">MDSGFSRSGQSELERTVGPEVVERVYLAIDDLLTGLE</sequence>
<dbReference type="EMBL" id="MTHB01000188">
    <property type="protein sequence ID" value="OXC75188.1"/>
    <property type="molecule type" value="Genomic_DNA"/>
</dbReference>
<dbReference type="Proteomes" id="UP000214720">
    <property type="component" value="Unassembled WGS sequence"/>
</dbReference>
<name>A0A226WX93_CABSO</name>
<proteinExistence type="predicted"/>
<reference evidence="2" key="1">
    <citation type="submission" date="2017-01" db="EMBL/GenBank/DDBJ databases">
        <title>Genome Analysis of Deinococcus marmoris KOPRI26562.</title>
        <authorList>
            <person name="Kim J.H."/>
            <person name="Oh H.-M."/>
        </authorList>
    </citation>
    <scope>NUCLEOTIDE SEQUENCE [LARGE SCALE GENOMIC DNA]</scope>
    <source>
        <strain evidence="2">PAMC 26633</strain>
    </source>
</reference>